<evidence type="ECO:0000256" key="4">
    <source>
        <dbReference type="ARBA" id="ARBA00022553"/>
    </source>
</evidence>
<dbReference type="RefSeq" id="WP_071856656.1">
    <property type="nucleotide sequence ID" value="NZ_JBHSHK010000005.1"/>
</dbReference>
<feature type="domain" description="OmpR/PhoB-type" evidence="18">
    <location>
        <begin position="125"/>
        <end position="222"/>
    </location>
</feature>
<comment type="function">
    <text evidence="13">Member of the two-component regulatory system HssS/HssR involved in intracellular heme homeostasis and tempering of staphylococcal virulence. Phosphorylated HssR binds to a direct repeat sequence within hrtAB promoter and activates the expression of hrtAB, an efflux pump, in response to extracellular heme, hemin, hemoglobin or blood.</text>
</comment>
<dbReference type="GO" id="GO:0071555">
    <property type="term" value="P:cell wall organization"/>
    <property type="evidence" value="ECO:0007669"/>
    <property type="project" value="UniProtKB-KW"/>
</dbReference>
<evidence type="ECO:0000256" key="14">
    <source>
        <dbReference type="ARBA" id="ARBA00039976"/>
    </source>
</evidence>
<dbReference type="Pfam" id="PF00486">
    <property type="entry name" value="Trans_reg_C"/>
    <property type="match status" value="1"/>
</dbReference>
<keyword evidence="20" id="KW-1185">Reference proteome</keyword>
<evidence type="ECO:0000313" key="19">
    <source>
        <dbReference type="EMBL" id="OJG47003.1"/>
    </source>
</evidence>
<dbReference type="InterPro" id="IPR036388">
    <property type="entry name" value="WH-like_DNA-bd_sf"/>
</dbReference>
<evidence type="ECO:0000259" key="18">
    <source>
        <dbReference type="PROSITE" id="PS51755"/>
    </source>
</evidence>
<dbReference type="GO" id="GO:0005829">
    <property type="term" value="C:cytosol"/>
    <property type="evidence" value="ECO:0007669"/>
    <property type="project" value="TreeGrafter"/>
</dbReference>
<dbReference type="Gene3D" id="6.10.250.690">
    <property type="match status" value="1"/>
</dbReference>
<dbReference type="InterPro" id="IPR011006">
    <property type="entry name" value="CheY-like_superfamily"/>
</dbReference>
<evidence type="ECO:0000313" key="20">
    <source>
        <dbReference type="Proteomes" id="UP000182077"/>
    </source>
</evidence>
<dbReference type="InterPro" id="IPR001867">
    <property type="entry name" value="OmpR/PhoB-type_DNA-bd"/>
</dbReference>
<dbReference type="GO" id="GO:0006355">
    <property type="term" value="P:regulation of DNA-templated transcription"/>
    <property type="evidence" value="ECO:0007669"/>
    <property type="project" value="InterPro"/>
</dbReference>
<proteinExistence type="predicted"/>
<keyword evidence="11" id="KW-0046">Antibiotic resistance</keyword>
<evidence type="ECO:0000256" key="15">
    <source>
        <dbReference type="PROSITE-ProRule" id="PRU00169"/>
    </source>
</evidence>
<dbReference type="STRING" id="249189.RV04_GL000250"/>
<evidence type="ECO:0000256" key="16">
    <source>
        <dbReference type="PROSITE-ProRule" id="PRU01091"/>
    </source>
</evidence>
<dbReference type="GO" id="GO:0046677">
    <property type="term" value="P:response to antibiotic"/>
    <property type="evidence" value="ECO:0007669"/>
    <property type="project" value="UniProtKB-KW"/>
</dbReference>
<dbReference type="PANTHER" id="PTHR48111:SF49">
    <property type="entry name" value="HEME RESPONSE REGULATOR HSSR"/>
    <property type="match status" value="1"/>
</dbReference>
<evidence type="ECO:0000256" key="9">
    <source>
        <dbReference type="ARBA" id="ARBA00023159"/>
    </source>
</evidence>
<keyword evidence="4 15" id="KW-0597">Phosphoprotein</keyword>
<dbReference type="PROSITE" id="PS50110">
    <property type="entry name" value="RESPONSE_REGULATORY"/>
    <property type="match status" value="1"/>
</dbReference>
<comment type="subcellular location">
    <subcellularLocation>
        <location evidence="1">Cytoplasm</location>
    </subcellularLocation>
</comment>
<dbReference type="PROSITE" id="PS51755">
    <property type="entry name" value="OMPR_PHOB"/>
    <property type="match status" value="1"/>
</dbReference>
<dbReference type="FunFam" id="3.40.50.2300:FF:000001">
    <property type="entry name" value="DNA-binding response regulator PhoB"/>
    <property type="match status" value="1"/>
</dbReference>
<dbReference type="GO" id="GO:0000976">
    <property type="term" value="F:transcription cis-regulatory region binding"/>
    <property type="evidence" value="ECO:0007669"/>
    <property type="project" value="TreeGrafter"/>
</dbReference>
<evidence type="ECO:0000259" key="17">
    <source>
        <dbReference type="PROSITE" id="PS50110"/>
    </source>
</evidence>
<evidence type="ECO:0000256" key="8">
    <source>
        <dbReference type="ARBA" id="ARBA00023125"/>
    </source>
</evidence>
<evidence type="ECO:0000256" key="2">
    <source>
        <dbReference type="ARBA" id="ARBA00022490"/>
    </source>
</evidence>
<evidence type="ECO:0000256" key="11">
    <source>
        <dbReference type="ARBA" id="ARBA00023251"/>
    </source>
</evidence>
<dbReference type="Proteomes" id="UP000182077">
    <property type="component" value="Unassembled WGS sequence"/>
</dbReference>
<sequence>MNRILIVEDDENLSLLYQSALKNQRFEVFRAENGLEALTILDQQYIDLIISDIMMPDMDGYELAQSLREANYELPILFITAKDSFEDKKRGFMLGIDDYMVKPIDVNEMILRVEALLRRAQIVHTKELIIGKTQLNQETYQVKQANQEMTLPQKEFLLLYKLLAYPNKIFTRQQLMDEIWGLDSDTDERTIDVHIKRLRTRLESNPDFSIETIRGLGYKAVIRS</sequence>
<name>A0A1L8TS11_9ENTE</name>
<dbReference type="OrthoDB" id="9790442at2"/>
<evidence type="ECO:0000256" key="3">
    <source>
        <dbReference type="ARBA" id="ARBA00022491"/>
    </source>
</evidence>
<dbReference type="CDD" id="cd17574">
    <property type="entry name" value="REC_OmpR"/>
    <property type="match status" value="1"/>
</dbReference>
<dbReference type="AlphaFoldDB" id="A0A1L8TS11"/>
<dbReference type="InterPro" id="IPR039420">
    <property type="entry name" value="WalR-like"/>
</dbReference>
<evidence type="ECO:0000256" key="1">
    <source>
        <dbReference type="ARBA" id="ARBA00004496"/>
    </source>
</evidence>
<keyword evidence="3" id="KW-0678">Repressor</keyword>
<dbReference type="SMART" id="SM00862">
    <property type="entry name" value="Trans_reg_C"/>
    <property type="match status" value="1"/>
</dbReference>
<dbReference type="Pfam" id="PF00072">
    <property type="entry name" value="Response_reg"/>
    <property type="match status" value="1"/>
</dbReference>
<evidence type="ECO:0000256" key="7">
    <source>
        <dbReference type="ARBA" id="ARBA00023026"/>
    </source>
</evidence>
<dbReference type="EMBL" id="JXKQ01000001">
    <property type="protein sequence ID" value="OJG47003.1"/>
    <property type="molecule type" value="Genomic_DNA"/>
</dbReference>
<keyword evidence="6" id="KW-0805">Transcription regulation</keyword>
<reference evidence="19 20" key="1">
    <citation type="submission" date="2014-12" db="EMBL/GenBank/DDBJ databases">
        <title>Draft genome sequences of 29 type strains of Enterococci.</title>
        <authorList>
            <person name="Zhong Z."/>
            <person name="Sun Z."/>
            <person name="Liu W."/>
            <person name="Zhang W."/>
            <person name="Zhang H."/>
        </authorList>
    </citation>
    <scope>NUCLEOTIDE SEQUENCE [LARGE SCALE GENOMIC DNA]</scope>
    <source>
        <strain evidence="19 20">DSM 17122</strain>
    </source>
</reference>
<dbReference type="GO" id="GO:0032993">
    <property type="term" value="C:protein-DNA complex"/>
    <property type="evidence" value="ECO:0007669"/>
    <property type="project" value="TreeGrafter"/>
</dbReference>
<accession>A0A1L8TS11</accession>
<protein>
    <recommendedName>
        <fullName evidence="14">Heme response regulator HssR</fullName>
    </recommendedName>
</protein>
<evidence type="ECO:0000256" key="13">
    <source>
        <dbReference type="ARBA" id="ARBA00037471"/>
    </source>
</evidence>
<dbReference type="Gene3D" id="1.10.10.10">
    <property type="entry name" value="Winged helix-like DNA-binding domain superfamily/Winged helix DNA-binding domain"/>
    <property type="match status" value="1"/>
</dbReference>
<keyword evidence="9" id="KW-0010">Activator</keyword>
<organism evidence="19 20">
    <name type="scientific">Enterococcus hermanniensis</name>
    <dbReference type="NCBI Taxonomy" id="249189"/>
    <lineage>
        <taxon>Bacteria</taxon>
        <taxon>Bacillati</taxon>
        <taxon>Bacillota</taxon>
        <taxon>Bacilli</taxon>
        <taxon>Lactobacillales</taxon>
        <taxon>Enterococcaceae</taxon>
        <taxon>Enterococcus</taxon>
    </lineage>
</organism>
<dbReference type="SMART" id="SM00448">
    <property type="entry name" value="REC"/>
    <property type="match status" value="1"/>
</dbReference>
<dbReference type="SUPFAM" id="SSF52172">
    <property type="entry name" value="CheY-like"/>
    <property type="match status" value="1"/>
</dbReference>
<evidence type="ECO:0000256" key="6">
    <source>
        <dbReference type="ARBA" id="ARBA00023015"/>
    </source>
</evidence>
<evidence type="ECO:0000256" key="5">
    <source>
        <dbReference type="ARBA" id="ARBA00023012"/>
    </source>
</evidence>
<feature type="domain" description="Response regulatory" evidence="17">
    <location>
        <begin position="3"/>
        <end position="117"/>
    </location>
</feature>
<gene>
    <name evidence="19" type="ORF">RV04_GL000250</name>
</gene>
<keyword evidence="7" id="KW-0843">Virulence</keyword>
<evidence type="ECO:0000256" key="10">
    <source>
        <dbReference type="ARBA" id="ARBA00023163"/>
    </source>
</evidence>
<keyword evidence="12" id="KW-0961">Cell wall biogenesis/degradation</keyword>
<dbReference type="Gene3D" id="3.40.50.2300">
    <property type="match status" value="1"/>
</dbReference>
<keyword evidence="10" id="KW-0804">Transcription</keyword>
<feature type="modified residue" description="4-aspartylphosphate" evidence="15">
    <location>
        <position position="52"/>
    </location>
</feature>
<comment type="caution">
    <text evidence="19">The sequence shown here is derived from an EMBL/GenBank/DDBJ whole genome shotgun (WGS) entry which is preliminary data.</text>
</comment>
<dbReference type="GO" id="GO:0000156">
    <property type="term" value="F:phosphorelay response regulator activity"/>
    <property type="evidence" value="ECO:0007669"/>
    <property type="project" value="TreeGrafter"/>
</dbReference>
<dbReference type="CDD" id="cd00383">
    <property type="entry name" value="trans_reg_C"/>
    <property type="match status" value="1"/>
</dbReference>
<dbReference type="PANTHER" id="PTHR48111">
    <property type="entry name" value="REGULATOR OF RPOS"/>
    <property type="match status" value="1"/>
</dbReference>
<keyword evidence="2" id="KW-0963">Cytoplasm</keyword>
<keyword evidence="5" id="KW-0902">Two-component regulatory system</keyword>
<keyword evidence="8 16" id="KW-0238">DNA-binding</keyword>
<dbReference type="InterPro" id="IPR001789">
    <property type="entry name" value="Sig_transdc_resp-reg_receiver"/>
</dbReference>
<feature type="DNA-binding region" description="OmpR/PhoB-type" evidence="16">
    <location>
        <begin position="125"/>
        <end position="222"/>
    </location>
</feature>
<evidence type="ECO:0000256" key="12">
    <source>
        <dbReference type="ARBA" id="ARBA00023316"/>
    </source>
</evidence>